<organism evidence="1 2">
    <name type="scientific">Pyxicephalus adspersus</name>
    <name type="common">African bullfrog</name>
    <dbReference type="NCBI Taxonomy" id="30357"/>
    <lineage>
        <taxon>Eukaryota</taxon>
        <taxon>Metazoa</taxon>
        <taxon>Chordata</taxon>
        <taxon>Craniata</taxon>
        <taxon>Vertebrata</taxon>
        <taxon>Euteleostomi</taxon>
        <taxon>Amphibia</taxon>
        <taxon>Batrachia</taxon>
        <taxon>Anura</taxon>
        <taxon>Neobatrachia</taxon>
        <taxon>Ranoidea</taxon>
        <taxon>Pyxicephalidae</taxon>
        <taxon>Pyxicephalinae</taxon>
        <taxon>Pyxicephalus</taxon>
    </lineage>
</organism>
<keyword evidence="2" id="KW-1185">Reference proteome</keyword>
<name>A0AAV3AW66_PYXAD</name>
<sequence>MQSITISVLVHYCNQEIDPLALCVQYAKGLDCVQVPSSLQPVGKAEAKIWLFWTQLCSHMIRDDTSNSQEQTGTYYCCSNTGLAWYCFSFGQCAILS</sequence>
<dbReference type="EMBL" id="DYDO01000002">
    <property type="protein sequence ID" value="DBA31077.1"/>
    <property type="molecule type" value="Genomic_DNA"/>
</dbReference>
<protein>
    <submittedName>
        <fullName evidence="1">Uncharacterized protein</fullName>
    </submittedName>
</protein>
<evidence type="ECO:0000313" key="1">
    <source>
        <dbReference type="EMBL" id="DBA31077.1"/>
    </source>
</evidence>
<proteinExistence type="predicted"/>
<evidence type="ECO:0000313" key="2">
    <source>
        <dbReference type="Proteomes" id="UP001181693"/>
    </source>
</evidence>
<reference evidence="1" key="1">
    <citation type="thesis" date="2020" institute="ProQuest LLC" country="789 East Eisenhower Parkway, Ann Arbor, MI, USA">
        <title>Comparative Genomics and Chromosome Evolution.</title>
        <authorList>
            <person name="Mudd A.B."/>
        </authorList>
    </citation>
    <scope>NUCLEOTIDE SEQUENCE</scope>
    <source>
        <strain evidence="1">1538</strain>
        <tissue evidence="1">Blood</tissue>
    </source>
</reference>
<dbReference type="AlphaFoldDB" id="A0AAV3AW66"/>
<dbReference type="Proteomes" id="UP001181693">
    <property type="component" value="Unassembled WGS sequence"/>
</dbReference>
<accession>A0AAV3AW66</accession>
<gene>
    <name evidence="1" type="ORF">GDO54_006987</name>
</gene>
<comment type="caution">
    <text evidence="1">The sequence shown here is derived from an EMBL/GenBank/DDBJ whole genome shotgun (WGS) entry which is preliminary data.</text>
</comment>